<protein>
    <submittedName>
        <fullName evidence="1">Glycosyl transferase</fullName>
    </submittedName>
</protein>
<evidence type="ECO:0000313" key="2">
    <source>
        <dbReference type="Proteomes" id="UP000606494"/>
    </source>
</evidence>
<organism evidence="1 2">
    <name type="scientific">Sphingobacterium arenae</name>
    <dbReference type="NCBI Taxonomy" id="1280598"/>
    <lineage>
        <taxon>Bacteria</taxon>
        <taxon>Pseudomonadati</taxon>
        <taxon>Bacteroidota</taxon>
        <taxon>Sphingobacteriia</taxon>
        <taxon>Sphingobacteriales</taxon>
        <taxon>Sphingobacteriaceae</taxon>
        <taxon>Sphingobacterium</taxon>
    </lineage>
</organism>
<dbReference type="RefSeq" id="WP_190308139.1">
    <property type="nucleotide sequence ID" value="NZ_JACNYK010000001.1"/>
</dbReference>
<reference evidence="1 2" key="1">
    <citation type="submission" date="2020-08" db="EMBL/GenBank/DDBJ databases">
        <title>Sphingobacterium sp. DN00404 isolated from aquaculture water.</title>
        <authorList>
            <person name="Zhang M."/>
        </authorList>
    </citation>
    <scope>NUCLEOTIDE SEQUENCE [LARGE SCALE GENOMIC DNA]</scope>
    <source>
        <strain evidence="1 2">KCTC 32294</strain>
    </source>
</reference>
<proteinExistence type="predicted"/>
<evidence type="ECO:0000313" key="1">
    <source>
        <dbReference type="EMBL" id="MBD1425052.1"/>
    </source>
</evidence>
<dbReference type="Proteomes" id="UP000606494">
    <property type="component" value="Unassembled WGS sequence"/>
</dbReference>
<dbReference type="Pfam" id="PF14305">
    <property type="entry name" value="ATPgrasp_TupA"/>
    <property type="match status" value="1"/>
</dbReference>
<dbReference type="InterPro" id="IPR029465">
    <property type="entry name" value="ATPgrasp_TupA"/>
</dbReference>
<keyword evidence="1" id="KW-0808">Transferase</keyword>
<dbReference type="SUPFAM" id="SSF56059">
    <property type="entry name" value="Glutathione synthetase ATP-binding domain-like"/>
    <property type="match status" value="1"/>
</dbReference>
<sequence length="318" mass="37329">MLNFFKKSNTKKDTKHQSTALEEAINLYRHVLEQKRCYSNRDYIVNRYTEAMGQAPDLENPTLFTEKMQWLKLHYNNPLYITCADKYAVRTYVESKGYKYILNNLIGVYSAAGDIPLAELPDKFVLKATHGCTWNYLCRDKSEEVPKWTETKRLLDEWLTQDYAMHGRELHYTYIPPRLICERFLENADGSQIRDYKIHCFHGEPKLIQVDYERFTEHQRNYYDPDWSLTNIKWVEQDNYPRAEDKPTNLEEMLDIARALSADFGYVRVDLYNVGGKVVFGELTFTPGCGFTKLEPAEIDALMGSWLTLPLESKHVIQ</sequence>
<keyword evidence="2" id="KW-1185">Reference proteome</keyword>
<comment type="caution">
    <text evidence="1">The sequence shown here is derived from an EMBL/GenBank/DDBJ whole genome shotgun (WGS) entry which is preliminary data.</text>
</comment>
<gene>
    <name evidence="1" type="ORF">H8B17_05600</name>
</gene>
<accession>A0ABR7Y195</accession>
<dbReference type="EMBL" id="JACNYK010000001">
    <property type="protein sequence ID" value="MBD1425052.1"/>
    <property type="molecule type" value="Genomic_DNA"/>
</dbReference>
<dbReference type="GO" id="GO:0016740">
    <property type="term" value="F:transferase activity"/>
    <property type="evidence" value="ECO:0007669"/>
    <property type="project" value="UniProtKB-KW"/>
</dbReference>
<name>A0ABR7Y195_9SPHI</name>